<dbReference type="SUPFAM" id="SSF51735">
    <property type="entry name" value="NAD(P)-binding Rossmann-fold domains"/>
    <property type="match status" value="1"/>
</dbReference>
<dbReference type="EMBL" id="WWCV01000100">
    <property type="protein sequence ID" value="MYN20879.1"/>
    <property type="molecule type" value="Genomic_DNA"/>
</dbReference>
<dbReference type="Proteomes" id="UP000484875">
    <property type="component" value="Unassembled WGS sequence"/>
</dbReference>
<feature type="domain" description="NAD-dependent epimerase/dehydratase" evidence="1">
    <location>
        <begin position="3"/>
        <end position="198"/>
    </location>
</feature>
<dbReference type="Pfam" id="PF01370">
    <property type="entry name" value="Epimerase"/>
    <property type="match status" value="1"/>
</dbReference>
<dbReference type="InterPro" id="IPR051207">
    <property type="entry name" value="ComplexI_NDUFA9_subunit"/>
</dbReference>
<dbReference type="AlphaFoldDB" id="A0A845HU01"/>
<sequence>MRALVLGATGLVGSHVLRALRAAGCTTAGASRHRPEDEHPDDWIEIDFACMTSEDDWLPLLTGVDAVVNCVGILREEQAGDFDLLHRAAPVALFGACERLGVRRVVQLSALGSRADAATAYWRSKGAADADLLARTLSATIVRPSLVYGEEGASSVLFRALATLPVLMLPMAHKAKVQPIHVDDLAALIARLAMAADDAPREMAAVGPRAMTLAGYLGALRGGLQDQFRSEGD</sequence>
<dbReference type="GO" id="GO:0044877">
    <property type="term" value="F:protein-containing complex binding"/>
    <property type="evidence" value="ECO:0007669"/>
    <property type="project" value="TreeGrafter"/>
</dbReference>
<keyword evidence="3" id="KW-1185">Reference proteome</keyword>
<gene>
    <name evidence="2" type="ORF">GTP81_29510</name>
</gene>
<dbReference type="InterPro" id="IPR036291">
    <property type="entry name" value="NAD(P)-bd_dom_sf"/>
</dbReference>
<dbReference type="Gene3D" id="3.40.50.720">
    <property type="entry name" value="NAD(P)-binding Rossmann-like Domain"/>
    <property type="match status" value="1"/>
</dbReference>
<evidence type="ECO:0000259" key="1">
    <source>
        <dbReference type="Pfam" id="PF01370"/>
    </source>
</evidence>
<comment type="caution">
    <text evidence="2">The sequence shown here is derived from an EMBL/GenBank/DDBJ whole genome shotgun (WGS) entry which is preliminary data.</text>
</comment>
<name>A0A845HU01_9BURK</name>
<dbReference type="PANTHER" id="PTHR12126">
    <property type="entry name" value="NADH-UBIQUINONE OXIDOREDUCTASE 39 KDA SUBUNIT-RELATED"/>
    <property type="match status" value="1"/>
</dbReference>
<protein>
    <submittedName>
        <fullName evidence="2">NAD(P)H-binding protein</fullName>
    </submittedName>
</protein>
<evidence type="ECO:0000313" key="2">
    <source>
        <dbReference type="EMBL" id="MYN20879.1"/>
    </source>
</evidence>
<accession>A0A845HU01</accession>
<reference evidence="2 3" key="1">
    <citation type="submission" date="2019-12" db="EMBL/GenBank/DDBJ databases">
        <title>Novel species isolated from a subtropical stream in China.</title>
        <authorList>
            <person name="Lu H."/>
        </authorList>
    </citation>
    <scope>NUCLEOTIDE SEQUENCE [LARGE SCALE GENOMIC DNA]</scope>
    <source>
        <strain evidence="2 3">FT107W</strain>
    </source>
</reference>
<organism evidence="2 3">
    <name type="scientific">Duganella vulcania</name>
    <dbReference type="NCBI Taxonomy" id="2692166"/>
    <lineage>
        <taxon>Bacteria</taxon>
        <taxon>Pseudomonadati</taxon>
        <taxon>Pseudomonadota</taxon>
        <taxon>Betaproteobacteria</taxon>
        <taxon>Burkholderiales</taxon>
        <taxon>Oxalobacteraceae</taxon>
        <taxon>Telluria group</taxon>
        <taxon>Duganella</taxon>
    </lineage>
</organism>
<proteinExistence type="predicted"/>
<dbReference type="RefSeq" id="WP_161093133.1">
    <property type="nucleotide sequence ID" value="NZ_WWCV01000100.1"/>
</dbReference>
<dbReference type="InterPro" id="IPR001509">
    <property type="entry name" value="Epimerase_deHydtase"/>
</dbReference>
<evidence type="ECO:0000313" key="3">
    <source>
        <dbReference type="Proteomes" id="UP000484875"/>
    </source>
</evidence>
<dbReference type="PANTHER" id="PTHR12126:SF11">
    <property type="entry name" value="NADH DEHYDROGENASE [UBIQUINONE] 1 ALPHA SUBCOMPLEX SUBUNIT 9, MITOCHONDRIAL"/>
    <property type="match status" value="1"/>
</dbReference>
<feature type="non-terminal residue" evidence="2">
    <location>
        <position position="233"/>
    </location>
</feature>